<dbReference type="Proteomes" id="UP000243975">
    <property type="component" value="Unassembled WGS sequence"/>
</dbReference>
<comment type="caution">
    <text evidence="2">The sequence shown here is derived from an EMBL/GenBank/DDBJ whole genome shotgun (WGS) entry which is preliminary data.</text>
</comment>
<dbReference type="AlphaFoldDB" id="A0A103XQC0"/>
<evidence type="ECO:0000313" key="3">
    <source>
        <dbReference type="Proteomes" id="UP000243975"/>
    </source>
</evidence>
<dbReference type="SUPFAM" id="SSF52402">
    <property type="entry name" value="Adenine nucleotide alpha hydrolases-like"/>
    <property type="match status" value="1"/>
</dbReference>
<dbReference type="InterPro" id="IPR014729">
    <property type="entry name" value="Rossmann-like_a/b/a_fold"/>
</dbReference>
<accession>A0A103XQC0</accession>
<protein>
    <submittedName>
        <fullName evidence="2">Rossmann-like alpha/beta/alpha sandwich fold</fullName>
    </submittedName>
</protein>
<dbReference type="STRING" id="59895.A0A103XQC0"/>
<name>A0A103XQC0_CYNCS</name>
<dbReference type="Pfam" id="PF00582">
    <property type="entry name" value="Usp"/>
    <property type="match status" value="1"/>
</dbReference>
<evidence type="ECO:0000259" key="1">
    <source>
        <dbReference type="Pfam" id="PF00582"/>
    </source>
</evidence>
<proteinExistence type="predicted"/>
<dbReference type="OMA" id="MKHACEA"/>
<reference evidence="2 3" key="1">
    <citation type="journal article" date="2016" name="Sci. Rep.">
        <title>The genome sequence of the outbreeding globe artichoke constructed de novo incorporating a phase-aware low-pass sequencing strategy of F1 progeny.</title>
        <authorList>
            <person name="Scaglione D."/>
            <person name="Reyes-Chin-Wo S."/>
            <person name="Acquadro A."/>
            <person name="Froenicke L."/>
            <person name="Portis E."/>
            <person name="Beitel C."/>
            <person name="Tirone M."/>
            <person name="Mauro R."/>
            <person name="Lo Monaco A."/>
            <person name="Mauromicale G."/>
            <person name="Faccioli P."/>
            <person name="Cattivelli L."/>
            <person name="Rieseberg L."/>
            <person name="Michelmore R."/>
            <person name="Lanteri S."/>
        </authorList>
    </citation>
    <scope>NUCLEOTIDE SEQUENCE [LARGE SCALE GENOMIC DNA]</scope>
    <source>
        <strain evidence="2">2C</strain>
    </source>
</reference>
<dbReference type="Gramene" id="KVH94939">
    <property type="protein sequence ID" value="KVH94939"/>
    <property type="gene ID" value="Ccrd_002984"/>
</dbReference>
<organism evidence="2 3">
    <name type="scientific">Cynara cardunculus var. scolymus</name>
    <name type="common">Globe artichoke</name>
    <name type="synonym">Cynara scolymus</name>
    <dbReference type="NCBI Taxonomy" id="59895"/>
    <lineage>
        <taxon>Eukaryota</taxon>
        <taxon>Viridiplantae</taxon>
        <taxon>Streptophyta</taxon>
        <taxon>Embryophyta</taxon>
        <taxon>Tracheophyta</taxon>
        <taxon>Spermatophyta</taxon>
        <taxon>Magnoliopsida</taxon>
        <taxon>eudicotyledons</taxon>
        <taxon>Gunneridae</taxon>
        <taxon>Pentapetalae</taxon>
        <taxon>asterids</taxon>
        <taxon>campanulids</taxon>
        <taxon>Asterales</taxon>
        <taxon>Asteraceae</taxon>
        <taxon>Carduoideae</taxon>
        <taxon>Cardueae</taxon>
        <taxon>Carduinae</taxon>
        <taxon>Cynara</taxon>
    </lineage>
</organism>
<dbReference type="PANTHER" id="PTHR47867:SF1">
    <property type="entry name" value="ADENINE NUCLEOTIDE ALPHA HYDROLASES-LIKE SUPERFAMILY PROTEIN"/>
    <property type="match status" value="1"/>
</dbReference>
<dbReference type="PANTHER" id="PTHR47867">
    <property type="entry name" value="ADENINE NUCLEOTIDE ALPHA HYDROLASES-LIKE SUPERFAMILY PROTEIN"/>
    <property type="match status" value="1"/>
</dbReference>
<gene>
    <name evidence="2" type="ORF">Ccrd_002984</name>
</gene>
<dbReference type="Gene3D" id="3.40.50.620">
    <property type="entry name" value="HUPs"/>
    <property type="match status" value="1"/>
</dbReference>
<dbReference type="EMBL" id="LEKV01004491">
    <property type="protein sequence ID" value="KVH94939.1"/>
    <property type="molecule type" value="Genomic_DNA"/>
</dbReference>
<sequence>MTLDMAIGGGSKATGQRKVMVVADPTRESSSALRYVLSHVGLENDTLYLLHVESPTFWKNGLLYFKKQTPGSSTIPAPPPAPAPRQGGVGHGGIGITGCIGGNIDFLEQMKQACEVMNPKLRVKVLKVELDGKEKANVIISQAQMHGIDLLVVGKRQSLSNAILRQRMNGLVRGETAEYLLENSKCTCVAVQRKSQNGGYLLHTKSQRNYWLLA</sequence>
<dbReference type="CDD" id="cd00293">
    <property type="entry name" value="USP-like"/>
    <property type="match status" value="1"/>
</dbReference>
<feature type="domain" description="UspA" evidence="1">
    <location>
        <begin position="119"/>
        <end position="191"/>
    </location>
</feature>
<evidence type="ECO:0000313" key="2">
    <source>
        <dbReference type="EMBL" id="KVH94939.1"/>
    </source>
</evidence>
<keyword evidence="3" id="KW-1185">Reference proteome</keyword>
<dbReference type="InterPro" id="IPR006016">
    <property type="entry name" value="UspA"/>
</dbReference>